<dbReference type="RefSeq" id="WP_379663793.1">
    <property type="nucleotide sequence ID" value="NZ_JBHUDG010000047.1"/>
</dbReference>
<dbReference type="Proteomes" id="UP001597118">
    <property type="component" value="Unassembled WGS sequence"/>
</dbReference>
<name>A0ABW4IFA6_9SPHI</name>
<dbReference type="EMBL" id="JBHUDG010000047">
    <property type="protein sequence ID" value="MFD1631425.1"/>
    <property type="molecule type" value="Genomic_DNA"/>
</dbReference>
<comment type="caution">
    <text evidence="1">The sequence shown here is derived from an EMBL/GenBank/DDBJ whole genome shotgun (WGS) entry which is preliminary data.</text>
</comment>
<sequence length="362" mass="39733">MKSNKFPGIIFSLFIAFTIHVTTVYSQDFYPDNLAVYRYGDGKPRNKTVPVFIDEYTQEGKLVRTIDVPYISSQSNNMLTGLQYTSSAIPIEGLMTLSQDGKYLTIIGYEQRIGQSTGYSNKTIGRIGVDGKVNTSTVLIDDRGSPRCAIAENKGFYIATTGTKGEEGTAGLRYIPFSESSQTKGVAAVNSQMLSVYTFLNKIYLTRGGNSFFSVGSSLPITPKDRIKEHKLSGSSTVHQIVMLDTDQNNIPDLLYAVDNDGNGFLRKYTSKDGQKWEEQGSLDFSGITSNLRSVTAKITSKKGVDVYVVSVGSFDGTTKSQIIKVSDKIDEQLSKETNKKVLATASPYTMFRSITLAPSIK</sequence>
<gene>
    <name evidence="1" type="ORF">ACFSAH_16245</name>
</gene>
<keyword evidence="2" id="KW-1185">Reference proteome</keyword>
<evidence type="ECO:0000313" key="1">
    <source>
        <dbReference type="EMBL" id="MFD1631425.1"/>
    </source>
</evidence>
<evidence type="ECO:0000313" key="2">
    <source>
        <dbReference type="Proteomes" id="UP001597118"/>
    </source>
</evidence>
<reference evidence="2" key="1">
    <citation type="journal article" date="2019" name="Int. J. Syst. Evol. Microbiol.">
        <title>The Global Catalogue of Microorganisms (GCM) 10K type strain sequencing project: providing services to taxonomists for standard genome sequencing and annotation.</title>
        <authorList>
            <consortium name="The Broad Institute Genomics Platform"/>
            <consortium name="The Broad Institute Genome Sequencing Center for Infectious Disease"/>
            <person name="Wu L."/>
            <person name="Ma J."/>
        </authorList>
    </citation>
    <scope>NUCLEOTIDE SEQUENCE [LARGE SCALE GENOMIC DNA]</scope>
    <source>
        <strain evidence="2">CCUG 53762</strain>
    </source>
</reference>
<accession>A0ABW4IFA6</accession>
<protein>
    <submittedName>
        <fullName evidence="1">Uncharacterized protein</fullName>
    </submittedName>
</protein>
<organism evidence="1 2">
    <name type="scientific">Pseudopedobacter beijingensis</name>
    <dbReference type="NCBI Taxonomy" id="1207056"/>
    <lineage>
        <taxon>Bacteria</taxon>
        <taxon>Pseudomonadati</taxon>
        <taxon>Bacteroidota</taxon>
        <taxon>Sphingobacteriia</taxon>
        <taxon>Sphingobacteriales</taxon>
        <taxon>Sphingobacteriaceae</taxon>
        <taxon>Pseudopedobacter</taxon>
    </lineage>
</organism>
<proteinExistence type="predicted"/>